<feature type="region of interest" description="Disordered" evidence="1">
    <location>
        <begin position="181"/>
        <end position="272"/>
    </location>
</feature>
<name>A0A1Y2IQS6_TRAC3</name>
<sequence>MADEQLDSGFAALPSSLQKRIDAAFDSALRQTVSDNEPARKRRKVEQPLQPGGFISEHPSPGGFIADEPASGGFIVDDPSEGGFVRDSPPPQGGFLADDDGSDAGQSTHIPLTSIPTALQLLDLPPDDEDVLSVFRNAASGWGERERTASHRDQNPEEAFVSRRDWRAVCAALLDTAAADEEDVDMDDVPAEKHLEEKVPLEETPSDSEEDYVESGAGDSDVEEEDDSDDEYREGGGGFVRPRRAMVGTPATKSRRGRKTRTTTESEEEGEDQRTLTALQKEECRAAFALFFPDVTDKELDKQRIRIKDITRVANLLKEKITAEETVEMLEAFSTVPDKSMSLADFERMMVAAKLA</sequence>
<feature type="region of interest" description="Disordered" evidence="1">
    <location>
        <begin position="31"/>
        <end position="107"/>
    </location>
</feature>
<evidence type="ECO:0000313" key="3">
    <source>
        <dbReference type="Proteomes" id="UP000193067"/>
    </source>
</evidence>
<dbReference type="Proteomes" id="UP000193067">
    <property type="component" value="Unassembled WGS sequence"/>
</dbReference>
<proteinExistence type="predicted"/>
<evidence type="ECO:0000256" key="1">
    <source>
        <dbReference type="SAM" id="MobiDB-lite"/>
    </source>
</evidence>
<reference evidence="2 3" key="1">
    <citation type="journal article" date="2015" name="Biotechnol. Biofuels">
        <title>Enhanced degradation of softwood versus hardwood by the white-rot fungus Pycnoporus coccineus.</title>
        <authorList>
            <person name="Couturier M."/>
            <person name="Navarro D."/>
            <person name="Chevret D."/>
            <person name="Henrissat B."/>
            <person name="Piumi F."/>
            <person name="Ruiz-Duenas F.J."/>
            <person name="Martinez A.T."/>
            <person name="Grigoriev I.V."/>
            <person name="Riley R."/>
            <person name="Lipzen A."/>
            <person name="Berrin J.G."/>
            <person name="Master E.R."/>
            <person name="Rosso M.N."/>
        </authorList>
    </citation>
    <scope>NUCLEOTIDE SEQUENCE [LARGE SCALE GENOMIC DNA]</scope>
    <source>
        <strain evidence="2 3">BRFM310</strain>
    </source>
</reference>
<keyword evidence="3" id="KW-1185">Reference proteome</keyword>
<dbReference type="Gene3D" id="1.10.238.10">
    <property type="entry name" value="EF-hand"/>
    <property type="match status" value="1"/>
</dbReference>
<organism evidence="2 3">
    <name type="scientific">Trametes coccinea (strain BRFM310)</name>
    <name type="common">Pycnoporus coccineus</name>
    <dbReference type="NCBI Taxonomy" id="1353009"/>
    <lineage>
        <taxon>Eukaryota</taxon>
        <taxon>Fungi</taxon>
        <taxon>Dikarya</taxon>
        <taxon>Basidiomycota</taxon>
        <taxon>Agaricomycotina</taxon>
        <taxon>Agaricomycetes</taxon>
        <taxon>Polyporales</taxon>
        <taxon>Polyporaceae</taxon>
        <taxon>Trametes</taxon>
    </lineage>
</organism>
<dbReference type="AlphaFoldDB" id="A0A1Y2IQS6"/>
<feature type="compositionally biased region" description="Acidic residues" evidence="1">
    <location>
        <begin position="220"/>
        <end position="232"/>
    </location>
</feature>
<evidence type="ECO:0000313" key="2">
    <source>
        <dbReference type="EMBL" id="OSD02984.1"/>
    </source>
</evidence>
<protein>
    <recommendedName>
        <fullName evidence="4">EF-hand domain-containing protein</fullName>
    </recommendedName>
</protein>
<accession>A0A1Y2IQS6</accession>
<feature type="compositionally biased region" description="Basic and acidic residues" evidence="1">
    <location>
        <begin position="190"/>
        <end position="201"/>
    </location>
</feature>
<evidence type="ECO:0008006" key="4">
    <source>
        <dbReference type="Google" id="ProtNLM"/>
    </source>
</evidence>
<feature type="compositionally biased region" description="Acidic residues" evidence="1">
    <location>
        <begin position="204"/>
        <end position="213"/>
    </location>
</feature>
<gene>
    <name evidence="2" type="ORF">PYCCODRAFT_1467291</name>
</gene>
<dbReference type="OrthoDB" id="2530165at2759"/>
<dbReference type="EMBL" id="KZ084102">
    <property type="protein sequence ID" value="OSD02984.1"/>
    <property type="molecule type" value="Genomic_DNA"/>
</dbReference>